<dbReference type="OrthoDB" id="4068213at2759"/>
<dbReference type="EMBL" id="HE978317">
    <property type="protein sequence ID" value="CCK70199.1"/>
    <property type="molecule type" value="Genomic_DNA"/>
</dbReference>
<evidence type="ECO:0000256" key="2">
    <source>
        <dbReference type="SAM" id="Phobius"/>
    </source>
</evidence>
<dbReference type="GO" id="GO:0051285">
    <property type="term" value="C:cell cortex of cell tip"/>
    <property type="evidence" value="ECO:0007669"/>
    <property type="project" value="TreeGrafter"/>
</dbReference>
<dbReference type="InterPro" id="IPR052413">
    <property type="entry name" value="SUR7_domain"/>
</dbReference>
<protein>
    <submittedName>
        <fullName evidence="3">Uncharacterized protein</fullName>
    </submittedName>
</protein>
<feature type="transmembrane region" description="Helical" evidence="2">
    <location>
        <begin position="547"/>
        <end position="571"/>
    </location>
</feature>
<dbReference type="PANTHER" id="PTHR28019">
    <property type="entry name" value="CELL MEMBRANE PROTEIN YLR413W-RELATED"/>
    <property type="match status" value="1"/>
</dbReference>
<name>J7S646_HUIN7</name>
<sequence length="740" mass="80389">MRLLPKEPHSPRRNILWLCLSLLFVFTAFILTIVATAGSTANYSPINNVYLGKADISHINVSKVIPQMSPILTILGTALTAPNSSLDQIFGALRNVADTPALTPLMVLLSNANNTNDTIIALTDLAPLALEGNPEDATKEAGLHLQDVMRQSNNGNDTLIGLDGLVMANLNHLNDSQVANSSETTLSLLMDSSDPLETTRALRVLNNMTLSQKTSMLPVFNLFQYSDNTTALTESLHTIMNSSADIPPSMATTLLTTLQSSLSSGSSNIDSVFNSLSNVVTSQQRPALQAIESMLKTSNNVNGTLTTLGNMIRANITQNPAAKIALPALITVVDNAGNTTQALAAVQSLALVRDTALADEQLASLGTMLNVSTNQKQTVQSLVSLEEGLTPNSTTIQYIPSLFKLIEASGNPAKTFPALVTLTSWAQQNPDTFKPIVSILQSANSVTPVTPEQMRTMTPQLLQYLEIPIYYRLSIFTLCKANINDDIIECSESHAVQNMDFRQIVYDSLVASQFYPYMRALDIGPQDLYLEGKLLSREHEYVPSIKAVLAMNILSIVTNFAVCCFIVYILISGWKHMWAWYTVIILNMWGSLFGGLSGTIISVVLEVIKSGTHDDNYGVVFTSGDAYLGLIWTAFALSFITGGMLILSWWCARKWVRSTTRGVQDSDYEKASREHCYNQYGPGQVEVVPAHTNSTRDGEDSGSAFGNEKLVVESDEVTGQPDSSFSSTEVAAQPTNTNSK</sequence>
<evidence type="ECO:0000256" key="1">
    <source>
        <dbReference type="SAM" id="MobiDB-lite"/>
    </source>
</evidence>
<feature type="compositionally biased region" description="Polar residues" evidence="1">
    <location>
        <begin position="720"/>
        <end position="740"/>
    </location>
</feature>
<accession>J7S646</accession>
<dbReference type="GO" id="GO:0005886">
    <property type="term" value="C:plasma membrane"/>
    <property type="evidence" value="ECO:0007669"/>
    <property type="project" value="InterPro"/>
</dbReference>
<keyword evidence="2" id="KW-0472">Membrane</keyword>
<dbReference type="GO" id="GO:0031505">
    <property type="term" value="P:fungal-type cell wall organization"/>
    <property type="evidence" value="ECO:0007669"/>
    <property type="project" value="TreeGrafter"/>
</dbReference>
<dbReference type="SUPFAM" id="SSF48371">
    <property type="entry name" value="ARM repeat"/>
    <property type="match status" value="1"/>
</dbReference>
<reference evidence="4" key="2">
    <citation type="submission" date="2012-08" db="EMBL/GenBank/DDBJ databases">
        <title>Genome sequence of Kazachstania naganishii.</title>
        <authorList>
            <person name="Gordon J.L."/>
            <person name="Armisen D."/>
            <person name="Proux-Wera E."/>
            <person name="OhEigeartaigh S.S."/>
            <person name="Byrne K.P."/>
            <person name="Wolfe K.H."/>
        </authorList>
    </citation>
    <scope>NUCLEOTIDE SEQUENCE [LARGE SCALE GENOMIC DNA]</scope>
    <source>
        <strain evidence="4">ATCC MYA-139 / BCRC 22969 / CBS 8797 / CCRC 22969 / KCTC 17520 / NBRC 10181 / NCYC 3082</strain>
    </source>
</reference>
<feature type="transmembrane region" description="Helical" evidence="2">
    <location>
        <begin position="578"/>
        <end position="608"/>
    </location>
</feature>
<evidence type="ECO:0000313" key="4">
    <source>
        <dbReference type="Proteomes" id="UP000006310"/>
    </source>
</evidence>
<dbReference type="GeneID" id="34525888"/>
<feature type="region of interest" description="Disordered" evidence="1">
    <location>
        <begin position="690"/>
        <end position="740"/>
    </location>
</feature>
<dbReference type="HOGENOM" id="CLU_402815_0_0_1"/>
<dbReference type="OMA" id="GEADIKH"/>
<dbReference type="Proteomes" id="UP000006310">
    <property type="component" value="Chromosome 4"/>
</dbReference>
<proteinExistence type="predicted"/>
<dbReference type="PANTHER" id="PTHR28019:SF2">
    <property type="entry name" value="CELL MEMBRANE PROTEIN YLR413W-RELATED"/>
    <property type="match status" value="1"/>
</dbReference>
<dbReference type="Pfam" id="PF06687">
    <property type="entry name" value="SUR7"/>
    <property type="match status" value="1"/>
</dbReference>
<keyword evidence="2" id="KW-0812">Transmembrane</keyword>
<gene>
    <name evidence="3" type="primary">KNAG0D04540</name>
    <name evidence="3" type="ordered locus">KNAG_0D04540</name>
</gene>
<dbReference type="eggNOG" id="ENOG502QVQ9">
    <property type="taxonomic scope" value="Eukaryota"/>
</dbReference>
<dbReference type="KEGG" id="kng:KNAG_0D04540"/>
<evidence type="ECO:0000313" key="3">
    <source>
        <dbReference type="EMBL" id="CCK70199.1"/>
    </source>
</evidence>
<feature type="transmembrane region" description="Helical" evidence="2">
    <location>
        <begin position="628"/>
        <end position="652"/>
    </location>
</feature>
<dbReference type="AlphaFoldDB" id="J7S646"/>
<keyword evidence="4" id="KW-1185">Reference proteome</keyword>
<dbReference type="RefSeq" id="XP_022464445.1">
    <property type="nucleotide sequence ID" value="XM_022607894.1"/>
</dbReference>
<reference evidence="3 4" key="1">
    <citation type="journal article" date="2011" name="Proc. Natl. Acad. Sci. U.S.A.">
        <title>Evolutionary erosion of yeast sex chromosomes by mating-type switching accidents.</title>
        <authorList>
            <person name="Gordon J.L."/>
            <person name="Armisen D."/>
            <person name="Proux-Wera E."/>
            <person name="Oheigeartaigh S.S."/>
            <person name="Byrne K.P."/>
            <person name="Wolfe K.H."/>
        </authorList>
    </citation>
    <scope>NUCLEOTIDE SEQUENCE [LARGE SCALE GENOMIC DNA]</scope>
    <source>
        <strain evidence="4">ATCC MYA-139 / BCRC 22969 / CBS 8797 / CCRC 22969 / KCTC 17520 / NBRC 10181 / NCYC 3082</strain>
    </source>
</reference>
<dbReference type="InterPro" id="IPR016024">
    <property type="entry name" value="ARM-type_fold"/>
</dbReference>
<keyword evidence="2" id="KW-1133">Transmembrane helix</keyword>
<dbReference type="GO" id="GO:0015909">
    <property type="term" value="P:long-chain fatty acid transport"/>
    <property type="evidence" value="ECO:0007669"/>
    <property type="project" value="EnsemblFungi"/>
</dbReference>
<dbReference type="InterPro" id="IPR009571">
    <property type="entry name" value="SUR7/Rim9-like_fungi"/>
</dbReference>
<organism evidence="3 4">
    <name type="scientific">Huiozyma naganishii (strain ATCC MYA-139 / BCRC 22969 / CBS 8797 / KCTC 17520 / NBRC 10181 / NCYC 3082 / Yp74L-3)</name>
    <name type="common">Yeast</name>
    <name type="synonym">Kazachstania naganishii</name>
    <dbReference type="NCBI Taxonomy" id="1071383"/>
    <lineage>
        <taxon>Eukaryota</taxon>
        <taxon>Fungi</taxon>
        <taxon>Dikarya</taxon>
        <taxon>Ascomycota</taxon>
        <taxon>Saccharomycotina</taxon>
        <taxon>Saccharomycetes</taxon>
        <taxon>Saccharomycetales</taxon>
        <taxon>Saccharomycetaceae</taxon>
        <taxon>Huiozyma</taxon>
    </lineage>
</organism>